<feature type="compositionally biased region" description="Low complexity" evidence="5">
    <location>
        <begin position="1058"/>
        <end position="1074"/>
    </location>
</feature>
<feature type="domain" description="Vacuolar protein sorting-associated protein 13 VPS13 adaptor binding" evidence="8">
    <location>
        <begin position="1925"/>
        <end position="2508"/>
    </location>
</feature>
<accession>A0A1Y1Y251</accession>
<dbReference type="InterPro" id="IPR056747">
    <property type="entry name" value="VPS13-like_M"/>
</dbReference>
<dbReference type="Pfam" id="PF25036">
    <property type="entry name" value="VPS13_VAB"/>
    <property type="match status" value="1"/>
</dbReference>
<comment type="similarity">
    <text evidence="1">Belongs to the VPS13 family.</text>
</comment>
<feature type="region of interest" description="Disordered" evidence="5">
    <location>
        <begin position="1878"/>
        <end position="1899"/>
    </location>
</feature>
<evidence type="ECO:0000256" key="3">
    <source>
        <dbReference type="ARBA" id="ARBA00023055"/>
    </source>
</evidence>
<evidence type="ECO:0000256" key="5">
    <source>
        <dbReference type="SAM" id="MobiDB-lite"/>
    </source>
</evidence>
<dbReference type="InterPro" id="IPR056748">
    <property type="entry name" value="VPS13-like_C"/>
</dbReference>
<sequence>MSWDATSPLIEHEWLRDVKLRGLKLRKEALDKFNLPIDVMEGYLGELTLKIPWKNLKTQPVRVFIDNVYILAAPKRETTYDAEEEEERLQRLKQDKLETAELLHTQPNSVPVDNDAKSDSFTLQLVTKIIDNLQISINNIHVRYEDQSSNPDHPFSVGITLSELSVVSTDENWNEAFISQPTDAVHKLLKLNSLGVYWNTQSRSLAGKSYEEFIQNFTSLITSEKNTSLEHQFILKPVSGAGRLILNKSFNKEKAKNVALLLFDEFGFVIDDEQYRDILLLANLFEYSIRQEKYRGIRPPKDVGPKDDPKAWLQFAGTAILSEIHEKNRKWTWDYIKARRDNRKAYIPLYIDSKLDRIDVQGQERLTALERELSFEDIRFYRSIAQRQLKREKALIAQKQKQQPKGWLSWLGWSNSGDEEKDPEAISEKQRQELYDTIDFNENLPASAFEIPSECVILSLITQVKTGSLALRQSPHGVNKDVASLVFDTVTLEFLNRRDSFKTAVSLKGLNLYDGTTEGTLYPLLMRVQEESGGKDKGLQFASLDANAHALGIQDHDNPFFRLVFEHNPLDDRADDALIMKMRNLEVYYNIEAIDTILKFVRPPVSSLESMAVLMEAAGNTIDELSQQTRASLQFALEEHKTLDLKIDIDAPIFIFPESCTNPNAPVVVLDSGHIAVVSDLVSKEQKKEVDEKVGKQLNQEEMKKLESLMYDKFNVTMSSVQILVGQSVEECLEKINKPDAEQANEVEECLEKINKPDAEQANEDLHVVDRITMDFSVGVSILPKASNITGIKISGELPLLKVNFSDRKYKCIMRLIDMVLNDTNDEANSDSASINSVWERYSSAKTPTANKSIFTFGIPIENLSDLYVGYESEQDEDNERFYDSRESLHGSIASKAKNFERKELEFTFKIGELAASLKKAGNDSKEVILADLHLQHFELCLTTRPYDIEASVKVKSLLVKDMMEPGEQFEDMITSKVDSKNGSSQDLLSVVYRNVKPESPEYVTKYDMIDQSLDIAFSSVNIVITSRSVLTLYDFILVTFVDNDDPDSTENKQRLQPDSPQSPASSSSENTAATTGTIKIKAEMNMINFILNNEGTQLSTVSLSKGNVSVFLKPDTLEVGAQLGNISIIDDMMDMEKDNLDHFNQLISIRGDELVDFRYETFNADTEREDYPGYDSSVYLRLGSVQITFLESAIREIMSFGSKFAEMHMLFESARLAAAESAAQLQNQASKMHFNIAVKSPVVIFPRGGKHARDTLVANLGEISFENTFVENPEGEKGSFLSKLDLNIHEIRLSSSIYTEDTPQILQIIDDVDIALKLVYGEHFKGSKRPDTELIGDISDIKMNLTEEQYVSLFEVFNSVATAFGGPSDAPKEAARKEIAAAPIDSHNVENLPVAKVEDGTWISLDCVFKLNTIYLEIFAYNGKQKEISDSSLCRFALNGTLLKYQMLTDGCSSAELQIHSMEVTDTRPNPDNKFKEIIPAVSYDDPQFMTFVRMESNGDMDLAITIDSPKVILVLDQLFAIRDFFFSAFQQEQSPPDKNSPAPREDRPPTNSEQAGKLTYTVNIVEAEILLLGDAHKLTSEAMVLSASHIAIQQKETLDLHASRIALFLCRMDKREKSLRVIDSFDINMSLESGLADERIMQTIIDIDVQPFIIRVSYRDILIFTNIINKASELLYQTNDSETKVVEPPPPKQLEQDAAAKDKSPCTFGEGESLDYTESTAAAEDNKAPSSREYLKVNLDEIQIVFIRDLNDLPILDIHVAKSTIGVENWSTSMTASTDIKLYANMFNIKNSHWEPLIEPWDFVVNLACPTMPPRTNIEFISQTQLELNITHQFLETALGMTEFFDASHSPLETARGVVVPYLLKNSTGLDISIWAEPDQDGGDESDNPDSHKPSIHQLKNGEELPWRFRDWIKSRETILSYRNRLGIQFNDLPWECINDIPVDTEGTHTFLLRPKIDNVAHRLVCEVTLKDSTKIVTFRSPITIENRTKVPLEMAMVNYHGEIVSDTLVVAPDENYPVHLIAGYDNAVKIKPASSNDYGWSVEHIYWREFLIDEPPNTIVCESYNQDRESSPFRFQVHGRYDKRDKLAMIYPTMAIRISAPFELENLLPFDFKYRIVDKTNKQSWTGDLEKLGSCPIHTAQLGQLLLLAVEIADAGYDFSEVAIISTPDPSEVQLEDTLILKHSKNAMKLSLKIKDFEIPNSGGARRFSIYCPFVVLNKTGIDLQIKSRNLSAVTISAPCEERSANHTEHEGHKKAIPFMLSFGKSESKNVVNLKADSTEWSKNISLEAIGTVTATALPISTRATNGDKQEVQLGMTINQGHGRVGLTRVVTFTPRYVLQNKMDRALSLRKTCSDVIIQLQPGERAPLYVVHHEADILLQLHYSGTTQDWSSPFNLIHIGTNYVKVGPVNEGSSVGRSVRKHEDDRDLIKIQISLDGPTIFVFLSKERKWPFRIENSSPVDVKIFQQKPNAKDLIANRAAAHQDQVYRVPAGESRRYAWDYPSIKNKILILDVNGFTTEVSLQAIGPLLPLKYASGTGIMAIDVVAEGPTVVLKLTQYTQSKSIFKPMKGSHTLSRKDSISDVAEFEVADVDTQTNFQLQIKLEGIGISLINRRMQELVYVTLHGVELHYSDTTLQTSTKCIIQWLQIDNQLYGGLNSTLLYPTFITKHGKEQGMHPFFQAAIVKAKDTEHGVDYYKYFTVLLQDVSLEVDEDFLFALLDFAKFDVSGWDEEEHADDLWNENFEIPEAPYSESDVQLYFEAILIQPMKISLSFARTERVNQEEQAPRSYNPVWYILNVFTMTIGSVNDAPVKLNALLMENVRLTYPELIDRFTKHYSQEAIYQVHKIIGSADFLGNPVGLFNTVSSGVMDIFYEPYQGFIMSDRPQDLGIGIAKGTASFLSKMVYGFSDSFSKFTGSVGKGLSAATMDKAFQDRRRTARSRNRPRHALYGVTQAATSLASGVASGITGVVMQPISGAQKNGAGGFVKGIGKGLVGVVVKPMVGLVDMANNVTEGIRNTTTMFEMNDFDRVRLPRYIDPDGILRPYSGKEALGQFWLKQADKGAYFDETYIAHMELKGEEMIALLTTRKLIVVKAKRLGINWDVSFDQVRQVKADQDSIVIFMKDPDVPPFRIHVPEISSRKWFCQKIQETLSKYDYDRRPLTL</sequence>
<evidence type="ECO:0000259" key="9">
    <source>
        <dbReference type="Pfam" id="PF25037"/>
    </source>
</evidence>
<dbReference type="EMBL" id="MCFE01000293">
    <property type="protein sequence ID" value="ORX92070.1"/>
    <property type="molecule type" value="Genomic_DNA"/>
</dbReference>
<evidence type="ECO:0000256" key="2">
    <source>
        <dbReference type="ARBA" id="ARBA00022448"/>
    </source>
</evidence>
<dbReference type="PANTHER" id="PTHR16166">
    <property type="entry name" value="VACUOLAR PROTEIN SORTING-ASSOCIATED PROTEIN VPS13"/>
    <property type="match status" value="1"/>
</dbReference>
<dbReference type="InterPro" id="IPR026854">
    <property type="entry name" value="VPS13_N"/>
</dbReference>
<dbReference type="InterPro" id="IPR026847">
    <property type="entry name" value="VPS13"/>
</dbReference>
<keyword evidence="11" id="KW-1185">Reference proteome</keyword>
<feature type="region of interest" description="Disordered" evidence="5">
    <location>
        <begin position="1533"/>
        <end position="1559"/>
    </location>
</feature>
<dbReference type="GO" id="GO:0045324">
    <property type="term" value="P:late endosome to vacuole transport"/>
    <property type="evidence" value="ECO:0007669"/>
    <property type="project" value="TreeGrafter"/>
</dbReference>
<keyword evidence="4" id="KW-0175">Coiled coil</keyword>
<dbReference type="PANTHER" id="PTHR16166:SF93">
    <property type="entry name" value="INTERMEMBRANE LIPID TRANSFER PROTEIN VPS13"/>
    <property type="match status" value="1"/>
</dbReference>
<feature type="domain" description="Chorein N-terminal" evidence="6">
    <location>
        <begin position="17"/>
        <end position="897"/>
    </location>
</feature>
<name>A0A1Y1Y251_9FUNG</name>
<evidence type="ECO:0000259" key="8">
    <source>
        <dbReference type="Pfam" id="PF25036"/>
    </source>
</evidence>
<dbReference type="Pfam" id="PF12624">
    <property type="entry name" value="VPS13_N"/>
    <property type="match status" value="1"/>
</dbReference>
<feature type="region of interest" description="Disordered" evidence="5">
    <location>
        <begin position="1046"/>
        <end position="1074"/>
    </location>
</feature>
<evidence type="ECO:0000313" key="10">
    <source>
        <dbReference type="EMBL" id="ORX92070.1"/>
    </source>
</evidence>
<dbReference type="STRING" id="1314790.A0A1Y1Y251"/>
<dbReference type="InParanoid" id="A0A1Y1Y251"/>
<dbReference type="Pfam" id="PF25033">
    <property type="entry name" value="VPS13_M"/>
    <property type="match status" value="1"/>
</dbReference>
<dbReference type="GO" id="GO:0006869">
    <property type="term" value="P:lipid transport"/>
    <property type="evidence" value="ECO:0007669"/>
    <property type="project" value="UniProtKB-KW"/>
</dbReference>
<evidence type="ECO:0000259" key="7">
    <source>
        <dbReference type="Pfam" id="PF25033"/>
    </source>
</evidence>
<feature type="domain" description="Intermembrane lipid transfer protein VPS13-like C-terminal" evidence="9">
    <location>
        <begin position="3033"/>
        <end position="3127"/>
    </location>
</feature>
<dbReference type="Proteomes" id="UP000193498">
    <property type="component" value="Unassembled WGS sequence"/>
</dbReference>
<feature type="region of interest" description="Disordered" evidence="5">
    <location>
        <begin position="1682"/>
        <end position="1729"/>
    </location>
</feature>
<evidence type="ECO:0000259" key="6">
    <source>
        <dbReference type="Pfam" id="PF12624"/>
    </source>
</evidence>
<dbReference type="Pfam" id="PF25037">
    <property type="entry name" value="VPS13_C"/>
    <property type="match status" value="1"/>
</dbReference>
<keyword evidence="3" id="KW-0445">Lipid transport</keyword>
<keyword evidence="2" id="KW-0813">Transport</keyword>
<feature type="domain" description="VPS13-like middle region" evidence="7">
    <location>
        <begin position="1093"/>
        <end position="1836"/>
    </location>
</feature>
<dbReference type="GO" id="GO:0006623">
    <property type="term" value="P:protein targeting to vacuole"/>
    <property type="evidence" value="ECO:0007669"/>
    <property type="project" value="TreeGrafter"/>
</dbReference>
<gene>
    <name evidence="10" type="ORF">K493DRAFT_339003</name>
</gene>
<protein>
    <submittedName>
        <fullName evidence="10">DUF1162-domain-containing protein</fullName>
    </submittedName>
</protein>
<evidence type="ECO:0000256" key="4">
    <source>
        <dbReference type="SAM" id="Coils"/>
    </source>
</evidence>
<feature type="coiled-coil region" evidence="4">
    <location>
        <begin position="75"/>
        <end position="102"/>
    </location>
</feature>
<dbReference type="InterPro" id="IPR009543">
    <property type="entry name" value="VPS13_VAB"/>
</dbReference>
<comment type="caution">
    <text evidence="10">The sequence shown here is derived from an EMBL/GenBank/DDBJ whole genome shotgun (WGS) entry which is preliminary data.</text>
</comment>
<feature type="compositionally biased region" description="Acidic residues" evidence="5">
    <location>
        <begin position="1880"/>
        <end position="1890"/>
    </location>
</feature>
<proteinExistence type="inferred from homology"/>
<feature type="compositionally biased region" description="Basic and acidic residues" evidence="5">
    <location>
        <begin position="1696"/>
        <end position="1706"/>
    </location>
</feature>
<organism evidence="10 11">
    <name type="scientific">Basidiobolus meristosporus CBS 931.73</name>
    <dbReference type="NCBI Taxonomy" id="1314790"/>
    <lineage>
        <taxon>Eukaryota</taxon>
        <taxon>Fungi</taxon>
        <taxon>Fungi incertae sedis</taxon>
        <taxon>Zoopagomycota</taxon>
        <taxon>Entomophthoromycotina</taxon>
        <taxon>Basidiobolomycetes</taxon>
        <taxon>Basidiobolales</taxon>
        <taxon>Basidiobolaceae</taxon>
        <taxon>Basidiobolus</taxon>
    </lineage>
</organism>
<dbReference type="OrthoDB" id="428159at2759"/>
<evidence type="ECO:0000313" key="11">
    <source>
        <dbReference type="Proteomes" id="UP000193498"/>
    </source>
</evidence>
<reference evidence="10 11" key="1">
    <citation type="submission" date="2016-07" db="EMBL/GenBank/DDBJ databases">
        <title>Pervasive Adenine N6-methylation of Active Genes in Fungi.</title>
        <authorList>
            <consortium name="DOE Joint Genome Institute"/>
            <person name="Mondo S.J."/>
            <person name="Dannebaum R.O."/>
            <person name="Kuo R.C."/>
            <person name="Labutti K."/>
            <person name="Haridas S."/>
            <person name="Kuo A."/>
            <person name="Salamov A."/>
            <person name="Ahrendt S.R."/>
            <person name="Lipzen A."/>
            <person name="Sullivan W."/>
            <person name="Andreopoulos W.B."/>
            <person name="Clum A."/>
            <person name="Lindquist E."/>
            <person name="Daum C."/>
            <person name="Ramamoorthy G.K."/>
            <person name="Gryganskyi A."/>
            <person name="Culley D."/>
            <person name="Magnuson J.K."/>
            <person name="James T.Y."/>
            <person name="O'Malley M.A."/>
            <person name="Stajich J.E."/>
            <person name="Spatafora J.W."/>
            <person name="Visel A."/>
            <person name="Grigoriev I.V."/>
        </authorList>
    </citation>
    <scope>NUCLEOTIDE SEQUENCE [LARGE SCALE GENOMIC DNA]</scope>
    <source>
        <strain evidence="10 11">CBS 931.73</strain>
    </source>
</reference>
<dbReference type="GO" id="GO:0007005">
    <property type="term" value="P:mitochondrion organization"/>
    <property type="evidence" value="ECO:0007669"/>
    <property type="project" value="TreeGrafter"/>
</dbReference>
<evidence type="ECO:0000256" key="1">
    <source>
        <dbReference type="ARBA" id="ARBA00006545"/>
    </source>
</evidence>
<dbReference type="GO" id="GO:0045053">
    <property type="term" value="P:protein retention in Golgi apparatus"/>
    <property type="evidence" value="ECO:0007669"/>
    <property type="project" value="TreeGrafter"/>
</dbReference>
<dbReference type="FunCoup" id="A0A1Y1Y251">
    <property type="interactions" value="385"/>
</dbReference>